<keyword evidence="4 8" id="KW-0812">Transmembrane</keyword>
<dbReference type="InterPro" id="IPR027470">
    <property type="entry name" value="Cation_efflux_CTD"/>
</dbReference>
<feature type="transmembrane region" description="Helical" evidence="8">
    <location>
        <begin position="40"/>
        <end position="58"/>
    </location>
</feature>
<accession>A0A239VM96</accession>
<dbReference type="PANTHER" id="PTHR43840">
    <property type="entry name" value="MITOCHONDRIAL METAL TRANSPORTER 1-RELATED"/>
    <property type="match status" value="1"/>
</dbReference>
<dbReference type="Pfam" id="PF16916">
    <property type="entry name" value="ZT_dimer"/>
    <property type="match status" value="1"/>
</dbReference>
<feature type="compositionally biased region" description="Basic and acidic residues" evidence="7">
    <location>
        <begin position="283"/>
        <end position="296"/>
    </location>
</feature>
<evidence type="ECO:0000256" key="5">
    <source>
        <dbReference type="ARBA" id="ARBA00022989"/>
    </source>
</evidence>
<keyword evidence="12" id="KW-1185">Reference proteome</keyword>
<evidence type="ECO:0000256" key="2">
    <source>
        <dbReference type="ARBA" id="ARBA00008114"/>
    </source>
</evidence>
<dbReference type="Pfam" id="PF01545">
    <property type="entry name" value="Cation_efflux"/>
    <property type="match status" value="1"/>
</dbReference>
<gene>
    <name evidence="11" type="primary">fieF</name>
    <name evidence="11" type="ORF">SAMEA4475696_01676</name>
</gene>
<feature type="region of interest" description="Disordered" evidence="7">
    <location>
        <begin position="283"/>
        <end position="304"/>
    </location>
</feature>
<dbReference type="InterPro" id="IPR002524">
    <property type="entry name" value="Cation_efflux"/>
</dbReference>
<dbReference type="PANTHER" id="PTHR43840:SF15">
    <property type="entry name" value="MITOCHONDRIAL METAL TRANSPORTER 1-RELATED"/>
    <property type="match status" value="1"/>
</dbReference>
<feature type="transmembrane region" description="Helical" evidence="8">
    <location>
        <begin position="74"/>
        <end position="96"/>
    </location>
</feature>
<dbReference type="GO" id="GO:0015086">
    <property type="term" value="F:cadmium ion transmembrane transporter activity"/>
    <property type="evidence" value="ECO:0007669"/>
    <property type="project" value="TreeGrafter"/>
</dbReference>
<dbReference type="Gene3D" id="1.20.1510.10">
    <property type="entry name" value="Cation efflux protein transmembrane domain"/>
    <property type="match status" value="1"/>
</dbReference>
<dbReference type="InterPro" id="IPR036837">
    <property type="entry name" value="Cation_efflux_CTD_sf"/>
</dbReference>
<evidence type="ECO:0000256" key="3">
    <source>
        <dbReference type="ARBA" id="ARBA00022448"/>
    </source>
</evidence>
<dbReference type="SUPFAM" id="SSF160240">
    <property type="entry name" value="Cation efflux protein cytoplasmic domain-like"/>
    <property type="match status" value="1"/>
</dbReference>
<evidence type="ECO:0000313" key="11">
    <source>
        <dbReference type="EMBL" id="SNV22880.1"/>
    </source>
</evidence>
<dbReference type="GO" id="GO:0006882">
    <property type="term" value="P:intracellular zinc ion homeostasis"/>
    <property type="evidence" value="ECO:0007669"/>
    <property type="project" value="TreeGrafter"/>
</dbReference>
<keyword evidence="6 8" id="KW-0472">Membrane</keyword>
<dbReference type="GO" id="GO:0015093">
    <property type="term" value="F:ferrous iron transmembrane transporter activity"/>
    <property type="evidence" value="ECO:0007669"/>
    <property type="project" value="TreeGrafter"/>
</dbReference>
<dbReference type="KEGG" id="dco:SAMEA4475696_1676"/>
<evidence type="ECO:0000259" key="10">
    <source>
        <dbReference type="Pfam" id="PF16916"/>
    </source>
</evidence>
<organism evidence="11 12">
    <name type="scientific">Dermatophilus congolensis</name>
    <dbReference type="NCBI Taxonomy" id="1863"/>
    <lineage>
        <taxon>Bacteria</taxon>
        <taxon>Bacillati</taxon>
        <taxon>Actinomycetota</taxon>
        <taxon>Actinomycetes</taxon>
        <taxon>Micrococcales</taxon>
        <taxon>Dermatophilaceae</taxon>
        <taxon>Dermatophilus</taxon>
    </lineage>
</organism>
<dbReference type="InterPro" id="IPR050291">
    <property type="entry name" value="CDF_Transporter"/>
</dbReference>
<dbReference type="GO" id="GO:0015341">
    <property type="term" value="F:zinc efflux antiporter activity"/>
    <property type="evidence" value="ECO:0007669"/>
    <property type="project" value="TreeGrafter"/>
</dbReference>
<sequence>MDLTKFAWLSIAAALGTMALKIVAWWMTGSVGLLSDALESSVNLVAAIIALISLRAAAMPADANHHYGHSKAEYFSAAVEGIMIFVAATAICFTAIQRLLDPKPLDNVGPALAISLVAGVLNGAVALVLIRAGKTHRSLTLTADGRHLMTDVWTSIGVVVGVALVLITGWEILDPIVALAVGINIIITGWKLIKESIDGLMDVSWPKEENTRLAEIVAGLTPEPTAAHALRTRESGQQRFTSMHLLVPGTWTVKRSHDLAEEIEKAIRAEFGEVSISIHIEPSEDPRSYDDYEHEVAIPTEPTP</sequence>
<dbReference type="STRING" id="1121387.GCA_000429885_00046"/>
<dbReference type="Proteomes" id="UP000242637">
    <property type="component" value="Chromosome 1"/>
</dbReference>
<evidence type="ECO:0000256" key="7">
    <source>
        <dbReference type="SAM" id="MobiDB-lite"/>
    </source>
</evidence>
<proteinExistence type="inferred from homology"/>
<dbReference type="InterPro" id="IPR058533">
    <property type="entry name" value="Cation_efflux_TM"/>
</dbReference>
<evidence type="ECO:0000256" key="4">
    <source>
        <dbReference type="ARBA" id="ARBA00022692"/>
    </source>
</evidence>
<keyword evidence="5 8" id="KW-1133">Transmembrane helix</keyword>
<feature type="domain" description="Cation efflux protein transmembrane" evidence="9">
    <location>
        <begin position="8"/>
        <end position="201"/>
    </location>
</feature>
<feature type="transmembrane region" description="Helical" evidence="8">
    <location>
        <begin position="108"/>
        <end position="130"/>
    </location>
</feature>
<feature type="transmembrane region" description="Helical" evidence="8">
    <location>
        <begin position="7"/>
        <end position="28"/>
    </location>
</feature>
<dbReference type="AlphaFoldDB" id="A0A239VM96"/>
<evidence type="ECO:0000256" key="1">
    <source>
        <dbReference type="ARBA" id="ARBA00004141"/>
    </source>
</evidence>
<reference evidence="11 12" key="1">
    <citation type="submission" date="2017-06" db="EMBL/GenBank/DDBJ databases">
        <authorList>
            <consortium name="Pathogen Informatics"/>
        </authorList>
    </citation>
    <scope>NUCLEOTIDE SEQUENCE [LARGE SCALE GENOMIC DNA]</scope>
    <source>
        <strain evidence="11 12">NCTC13039</strain>
    </source>
</reference>
<dbReference type="NCBIfam" id="TIGR01297">
    <property type="entry name" value="CDF"/>
    <property type="match status" value="1"/>
</dbReference>
<evidence type="ECO:0000256" key="8">
    <source>
        <dbReference type="SAM" id="Phobius"/>
    </source>
</evidence>
<evidence type="ECO:0000259" key="9">
    <source>
        <dbReference type="Pfam" id="PF01545"/>
    </source>
</evidence>
<name>A0A239VM96_9MICO</name>
<dbReference type="InterPro" id="IPR027469">
    <property type="entry name" value="Cation_efflux_TMD_sf"/>
</dbReference>
<feature type="transmembrane region" description="Helical" evidence="8">
    <location>
        <begin position="151"/>
        <end position="170"/>
    </location>
</feature>
<keyword evidence="3" id="KW-0813">Transport</keyword>
<comment type="similarity">
    <text evidence="2">Belongs to the cation diffusion facilitator (CDF) transporter (TC 2.A.4) family.</text>
</comment>
<dbReference type="Gene3D" id="3.30.70.1350">
    <property type="entry name" value="Cation efflux protein, cytoplasmic domain"/>
    <property type="match status" value="1"/>
</dbReference>
<feature type="domain" description="Cation efflux protein cytoplasmic" evidence="10">
    <location>
        <begin position="206"/>
        <end position="282"/>
    </location>
</feature>
<evidence type="ECO:0000313" key="12">
    <source>
        <dbReference type="Proteomes" id="UP000242637"/>
    </source>
</evidence>
<dbReference type="EMBL" id="LT906453">
    <property type="protein sequence ID" value="SNV22880.1"/>
    <property type="molecule type" value="Genomic_DNA"/>
</dbReference>
<evidence type="ECO:0000256" key="6">
    <source>
        <dbReference type="ARBA" id="ARBA00023136"/>
    </source>
</evidence>
<comment type="subcellular location">
    <subcellularLocation>
        <location evidence="1">Membrane</location>
        <topology evidence="1">Multi-pass membrane protein</topology>
    </subcellularLocation>
</comment>
<protein>
    <submittedName>
        <fullName evidence="11">Ferrous-iron efflux pump FieF</fullName>
    </submittedName>
</protein>
<feature type="transmembrane region" description="Helical" evidence="8">
    <location>
        <begin position="176"/>
        <end position="193"/>
    </location>
</feature>
<dbReference type="SUPFAM" id="SSF161111">
    <property type="entry name" value="Cation efflux protein transmembrane domain-like"/>
    <property type="match status" value="1"/>
</dbReference>
<dbReference type="GO" id="GO:0005886">
    <property type="term" value="C:plasma membrane"/>
    <property type="evidence" value="ECO:0007669"/>
    <property type="project" value="TreeGrafter"/>
</dbReference>